<evidence type="ECO:0000313" key="2">
    <source>
        <dbReference type="EMBL" id="KAG5683061.1"/>
    </source>
</evidence>
<dbReference type="PANTHER" id="PTHR31649">
    <property type="entry name" value="AGAP009604-PA"/>
    <property type="match status" value="1"/>
</dbReference>
<proteinExistence type="predicted"/>
<feature type="signal peptide" evidence="1">
    <location>
        <begin position="1"/>
        <end position="23"/>
    </location>
</feature>
<evidence type="ECO:0000313" key="3">
    <source>
        <dbReference type="Proteomes" id="UP001107558"/>
    </source>
</evidence>
<accession>A0A9J6CM73</accession>
<dbReference type="SMART" id="SM00696">
    <property type="entry name" value="DM9"/>
    <property type="match status" value="1"/>
</dbReference>
<reference evidence="2" key="1">
    <citation type="submission" date="2021-03" db="EMBL/GenBank/DDBJ databases">
        <title>Chromosome level genome of the anhydrobiotic midge Polypedilum vanderplanki.</title>
        <authorList>
            <person name="Yoshida Y."/>
            <person name="Kikawada T."/>
            <person name="Gusev O."/>
        </authorList>
    </citation>
    <scope>NUCLEOTIDE SEQUENCE</scope>
    <source>
        <strain evidence="2">NIAS01</strain>
        <tissue evidence="2">Whole body or cell culture</tissue>
    </source>
</reference>
<dbReference type="InterPro" id="IPR006616">
    <property type="entry name" value="DM9_repeat"/>
</dbReference>
<dbReference type="Proteomes" id="UP001107558">
    <property type="component" value="Chromosome 1"/>
</dbReference>
<dbReference type="PANTHER" id="PTHR31649:SF1">
    <property type="entry name" value="FARNESOIC ACID O-METHYL TRANSFERASE DOMAIN-CONTAINING PROTEIN"/>
    <property type="match status" value="1"/>
</dbReference>
<keyword evidence="1" id="KW-0732">Signal</keyword>
<organism evidence="2 3">
    <name type="scientific">Polypedilum vanderplanki</name>
    <name type="common">Sleeping chironomid midge</name>
    <dbReference type="NCBI Taxonomy" id="319348"/>
    <lineage>
        <taxon>Eukaryota</taxon>
        <taxon>Metazoa</taxon>
        <taxon>Ecdysozoa</taxon>
        <taxon>Arthropoda</taxon>
        <taxon>Hexapoda</taxon>
        <taxon>Insecta</taxon>
        <taxon>Pterygota</taxon>
        <taxon>Neoptera</taxon>
        <taxon>Endopterygota</taxon>
        <taxon>Diptera</taxon>
        <taxon>Nematocera</taxon>
        <taxon>Chironomoidea</taxon>
        <taxon>Chironomidae</taxon>
        <taxon>Chironominae</taxon>
        <taxon>Polypedilum</taxon>
        <taxon>Polypedilum</taxon>
    </lineage>
</organism>
<gene>
    <name evidence="2" type="ORF">PVAND_012367</name>
</gene>
<comment type="caution">
    <text evidence="2">The sequence shown here is derived from an EMBL/GenBank/DDBJ whole genome shotgun (WGS) entry which is preliminary data.</text>
</comment>
<protein>
    <submittedName>
        <fullName evidence="2">Uncharacterized protein</fullName>
    </submittedName>
</protein>
<feature type="chain" id="PRO_5039921575" evidence="1">
    <location>
        <begin position="24"/>
        <end position="581"/>
    </location>
</feature>
<keyword evidence="3" id="KW-1185">Reference proteome</keyword>
<sequence>MIDIKNLYKISLIVVLLVVFATGHRSEEKPEYEYECGNKFYHYYLDDEPAEYGLSAGYYAPGKKAYVGISIWEGMLLDSGRVQLDPPGFLMPSVRTPGIFVNDSSKIWYLYKNRHHQYKWVSTNNGKIVPFAVEFGLKSSGFFSYIGRIKRNNTVLVGYVIPDMGVIFYVDENNNSEVSTEYEVLTCKSSRYEETIPPPKIPISISSTDLSSECVHNWQQYMYDDTPAKNGIIAGEYDCENTAFVGYGTPSTFTRAGRIQIVNQKGVYMDHKKSSFFLNDSSVHYLVDNPNYTYRWVPNDHSGMPPQNSVFVKSSSVGNFQLAVAKVKINGQTIIGFFAPPIAFFPTIDGNNDEMRFDFDILVCDPWPKYKCAQQWKKLNANDSNLSVDGFSVDNTSFIGRGRQKCINGCDYSLGTIQSNSTGVYYLDDLTKTAVFDNSSNVEYLVKNLSYSYKWQPSKNGLKVVNALKLHKEGHRPFYIGMTRINDHIVVGEIHPGDGLFFIDPVTGKQQSISFYKVLTCTSPYSSNDEYKEDANWFKSFGCPIKKQWSFFKWRCVCRDEFRNVFAFNGAKWSEETCSYF</sequence>
<name>A0A9J6CM73_POLVA</name>
<dbReference type="Pfam" id="PF11901">
    <property type="entry name" value="DM9"/>
    <property type="match status" value="2"/>
</dbReference>
<dbReference type="EMBL" id="JADBJN010000001">
    <property type="protein sequence ID" value="KAG5683061.1"/>
    <property type="molecule type" value="Genomic_DNA"/>
</dbReference>
<evidence type="ECO:0000256" key="1">
    <source>
        <dbReference type="SAM" id="SignalP"/>
    </source>
</evidence>
<dbReference type="AlphaFoldDB" id="A0A9J6CM73"/>